<dbReference type="PANTHER" id="PTHR39168">
    <property type="entry name" value="TRANSCRIPTIONAL REGULATOR-RELATED"/>
    <property type="match status" value="1"/>
</dbReference>
<dbReference type="InterPro" id="IPR036388">
    <property type="entry name" value="WH-like_DNA-bd_sf"/>
</dbReference>
<organism evidence="3 4">
    <name type="scientific">Streptomyces rhizosphaericus</name>
    <dbReference type="NCBI Taxonomy" id="114699"/>
    <lineage>
        <taxon>Bacteria</taxon>
        <taxon>Bacillati</taxon>
        <taxon>Actinomycetota</taxon>
        <taxon>Actinomycetes</taxon>
        <taxon>Kitasatosporales</taxon>
        <taxon>Streptomycetaceae</taxon>
        <taxon>Streptomyces</taxon>
        <taxon>Streptomyces violaceusniger group</taxon>
    </lineage>
</organism>
<evidence type="ECO:0000313" key="3">
    <source>
        <dbReference type="EMBL" id="GAA0961919.1"/>
    </source>
</evidence>
<accession>A0ABN1RQW1</accession>
<evidence type="ECO:0000313" key="4">
    <source>
        <dbReference type="Proteomes" id="UP001500418"/>
    </source>
</evidence>
<protein>
    <recommendedName>
        <fullName evidence="2">HTH arsR-type domain-containing protein</fullName>
    </recommendedName>
</protein>
<feature type="domain" description="HTH arsR-type" evidence="2">
    <location>
        <begin position="76"/>
        <end position="171"/>
    </location>
</feature>
<dbReference type="Gene3D" id="1.10.10.10">
    <property type="entry name" value="Winged helix-like DNA-binding domain superfamily/Winged helix DNA-binding domain"/>
    <property type="match status" value="1"/>
</dbReference>
<feature type="region of interest" description="Disordered" evidence="1">
    <location>
        <begin position="1"/>
        <end position="22"/>
    </location>
</feature>
<dbReference type="CDD" id="cd00090">
    <property type="entry name" value="HTH_ARSR"/>
    <property type="match status" value="1"/>
</dbReference>
<keyword evidence="4" id="KW-1185">Reference proteome</keyword>
<dbReference type="PANTHER" id="PTHR39168:SF1">
    <property type="entry name" value="TRANSCRIPTIONAL REGULATORY PROTEIN"/>
    <property type="match status" value="1"/>
</dbReference>
<dbReference type="InterPro" id="IPR011991">
    <property type="entry name" value="ArsR-like_HTH"/>
</dbReference>
<dbReference type="Proteomes" id="UP001500418">
    <property type="component" value="Unassembled WGS sequence"/>
</dbReference>
<evidence type="ECO:0000259" key="2">
    <source>
        <dbReference type="PROSITE" id="PS50987"/>
    </source>
</evidence>
<dbReference type="InterPro" id="IPR036390">
    <property type="entry name" value="WH_DNA-bd_sf"/>
</dbReference>
<proteinExistence type="predicted"/>
<comment type="caution">
    <text evidence="3">The sequence shown here is derived from an EMBL/GenBank/DDBJ whole genome shotgun (WGS) entry which is preliminary data.</text>
</comment>
<dbReference type="SUPFAM" id="SSF46785">
    <property type="entry name" value="Winged helix' DNA-binding domain"/>
    <property type="match status" value="1"/>
</dbReference>
<dbReference type="PROSITE" id="PS50987">
    <property type="entry name" value="HTH_ARSR_2"/>
    <property type="match status" value="1"/>
</dbReference>
<dbReference type="InterPro" id="IPR001845">
    <property type="entry name" value="HTH_ArsR_DNA-bd_dom"/>
</dbReference>
<evidence type="ECO:0000256" key="1">
    <source>
        <dbReference type="SAM" id="MobiDB-lite"/>
    </source>
</evidence>
<dbReference type="InterPro" id="IPR052543">
    <property type="entry name" value="HTH_Metal-responsive_Reg"/>
</dbReference>
<name>A0ABN1RQW1_9ACTN</name>
<dbReference type="PRINTS" id="PR00778">
    <property type="entry name" value="HTHARSR"/>
</dbReference>
<dbReference type="Pfam" id="PF12840">
    <property type="entry name" value="HTH_20"/>
    <property type="match status" value="1"/>
</dbReference>
<dbReference type="EMBL" id="BAAAID010000145">
    <property type="protein sequence ID" value="GAA0961919.1"/>
    <property type="molecule type" value="Genomic_DNA"/>
</dbReference>
<sequence length="325" mass="34417">MASSGPFRTAPATGGSEDRGGRCVERHVLMPPPSLLIASVRTEPWCAQGAPCPGPPRHTSARAEATPPYAGTMATTTDARDADIARAAAAIADPSRARVLRALLEGRALPASVLAGEAGVSASTVSGHLAKLLEAGVVRVERHGRHRYYRLTGPAVGEALEALARIAPPLPVTSLRQSTHAHALRRARTCYDHVAGALGVALMAALLERGVLEGGDGRFHPEAAEGDRLSAPGKDTTYRLTAPGRAELAAFGVDADELAGRRQLIRYCVDWTEQRHHLAGALGAALTDRLFALEWIRRGNRRRVINLTDAGRTGLERTFGVVLDA</sequence>
<dbReference type="NCBIfam" id="NF033788">
    <property type="entry name" value="HTH_metalloreg"/>
    <property type="match status" value="1"/>
</dbReference>
<dbReference type="SMART" id="SM00418">
    <property type="entry name" value="HTH_ARSR"/>
    <property type="match status" value="1"/>
</dbReference>
<reference evidence="3 4" key="1">
    <citation type="journal article" date="2019" name="Int. J. Syst. Evol. Microbiol.">
        <title>The Global Catalogue of Microorganisms (GCM) 10K type strain sequencing project: providing services to taxonomists for standard genome sequencing and annotation.</title>
        <authorList>
            <consortium name="The Broad Institute Genomics Platform"/>
            <consortium name="The Broad Institute Genome Sequencing Center for Infectious Disease"/>
            <person name="Wu L."/>
            <person name="Ma J."/>
        </authorList>
    </citation>
    <scope>NUCLEOTIDE SEQUENCE [LARGE SCALE GENOMIC DNA]</scope>
    <source>
        <strain evidence="3 4">JCM 11444</strain>
    </source>
</reference>
<gene>
    <name evidence="3" type="ORF">GCM10009575_096600</name>
</gene>